<evidence type="ECO:0000313" key="3">
    <source>
        <dbReference type="Proteomes" id="UP000001382"/>
    </source>
</evidence>
<dbReference type="AlphaFoldDB" id="D2SEY6"/>
<dbReference type="RefSeq" id="WP_012948115.1">
    <property type="nucleotide sequence ID" value="NC_013757.1"/>
</dbReference>
<dbReference type="eggNOG" id="ENOG5033I82">
    <property type="taxonomic scope" value="Bacteria"/>
</dbReference>
<organism evidence="2 3">
    <name type="scientific">Geodermatophilus obscurus (strain ATCC 25078 / DSM 43160 / JCM 3152 / CCUG 61914 / KCC A-0152 / KCTC 9177 / NBRC 13315 / NRRL B-3577 / G-20)</name>
    <dbReference type="NCBI Taxonomy" id="526225"/>
    <lineage>
        <taxon>Bacteria</taxon>
        <taxon>Bacillati</taxon>
        <taxon>Actinomycetota</taxon>
        <taxon>Actinomycetes</taxon>
        <taxon>Geodermatophilales</taxon>
        <taxon>Geodermatophilaceae</taxon>
        <taxon>Geodermatophilus</taxon>
    </lineage>
</organism>
<feature type="region of interest" description="Disordered" evidence="1">
    <location>
        <begin position="27"/>
        <end position="58"/>
    </location>
</feature>
<accession>D2SEY6</accession>
<protein>
    <submittedName>
        <fullName evidence="2">Uncharacterized protein</fullName>
    </submittedName>
</protein>
<dbReference type="OrthoDB" id="5197911at2"/>
<dbReference type="EMBL" id="CP001867">
    <property type="protein sequence ID" value="ADB74676.1"/>
    <property type="molecule type" value="Genomic_DNA"/>
</dbReference>
<keyword evidence="3" id="KW-1185">Reference proteome</keyword>
<reference evidence="3" key="2">
    <citation type="submission" date="2010-01" db="EMBL/GenBank/DDBJ databases">
        <title>The complete genome of Geodermatophilus obscurus DSM 43160.</title>
        <authorList>
            <consortium name="US DOE Joint Genome Institute (JGI-PGF)"/>
            <person name="Lucas S."/>
            <person name="Copeland A."/>
            <person name="Lapidus A."/>
            <person name="Glavina del Rio T."/>
            <person name="Dalin E."/>
            <person name="Tice H."/>
            <person name="Bruce D."/>
            <person name="Goodwin L."/>
            <person name="Pitluck S."/>
            <person name="Kyrpides N."/>
            <person name="Mavromatis K."/>
            <person name="Ivanova N."/>
            <person name="Munk A.C."/>
            <person name="Brettin T."/>
            <person name="Detter J.C."/>
            <person name="Han C."/>
            <person name="Larimer F."/>
            <person name="Land M."/>
            <person name="Hauser L."/>
            <person name="Markowitz V."/>
            <person name="Cheng J.-F."/>
            <person name="Hugenholtz P."/>
            <person name="Woyke T."/>
            <person name="Wu D."/>
            <person name="Jando M."/>
            <person name="Schneider S."/>
            <person name="Klenk H.-P."/>
            <person name="Eisen J.A."/>
        </authorList>
    </citation>
    <scope>NUCLEOTIDE SEQUENCE [LARGE SCALE GENOMIC DNA]</scope>
    <source>
        <strain evidence="3">ATCC 25078 / DSM 43160 / JCM 3152 / KCC A-0152 / KCTC 9177 / NBRC 13315 / NRRL B-3577 / G-20</strain>
    </source>
</reference>
<dbReference type="Proteomes" id="UP000001382">
    <property type="component" value="Chromosome"/>
</dbReference>
<name>D2SEY6_GEOOG</name>
<reference evidence="2 3" key="1">
    <citation type="journal article" date="2010" name="Stand. Genomic Sci.">
        <title>Complete genome sequence of Geodermatophilus obscurus type strain (G-20).</title>
        <authorList>
            <person name="Ivanova N."/>
            <person name="Sikorski J."/>
            <person name="Jando M."/>
            <person name="Munk C."/>
            <person name="Lapidus A."/>
            <person name="Glavina Del Rio T."/>
            <person name="Copeland A."/>
            <person name="Tice H."/>
            <person name="Cheng J.-F."/>
            <person name="Lucas S."/>
            <person name="Chen F."/>
            <person name="Nolan M."/>
            <person name="Bruce D."/>
            <person name="Goodwin L."/>
            <person name="Pitluck S."/>
            <person name="Mavromatis K."/>
            <person name="Mikhailova N."/>
            <person name="Pati A."/>
            <person name="Chen A."/>
            <person name="Palaniappan K."/>
            <person name="Land M."/>
            <person name="Hauser L."/>
            <person name="Chang Y.-J."/>
            <person name="Jeffries C.D."/>
            <person name="Meincke L."/>
            <person name="Brettin T."/>
            <person name="Detter J.C."/>
            <person name="Detter J.C."/>
            <person name="Rohde M."/>
            <person name="Goeker M."/>
            <person name="Bristow J."/>
            <person name="Eisen J.A."/>
            <person name="Markowitz V."/>
            <person name="Hugenholtz P."/>
            <person name="Kyrpides N.C."/>
            <person name="Klenk H.-P."/>
        </authorList>
    </citation>
    <scope>NUCLEOTIDE SEQUENCE [LARGE SCALE GENOMIC DNA]</scope>
    <source>
        <strain evidence="3">ATCC 25078 / DSM 43160 / JCM 3152 / KCC A-0152 / KCTC 9177 / NBRC 13315 / NRRL B-3577 / G-20</strain>
    </source>
</reference>
<dbReference type="HOGENOM" id="CLU_1774753_0_0_11"/>
<proteinExistence type="predicted"/>
<gene>
    <name evidence="2" type="ordered locus">Gobs_1981</name>
</gene>
<sequence length="146" mass="15621">MERRCNVCKITYTAKRASSRYCSERCKKRAQRAPATQRSGKRRQARPNAAVVPLPQPDVTAGVAESTRRKLDEMGQLDTPLGQATMVLARRLDSPSGDTGAGLASLAKQLAATLAAASADVPPAGDLLTDLRARRDRKLGHPGGRS</sequence>
<feature type="region of interest" description="Disordered" evidence="1">
    <location>
        <begin position="116"/>
        <end position="146"/>
    </location>
</feature>
<evidence type="ECO:0000256" key="1">
    <source>
        <dbReference type="SAM" id="MobiDB-lite"/>
    </source>
</evidence>
<evidence type="ECO:0000313" key="2">
    <source>
        <dbReference type="EMBL" id="ADB74676.1"/>
    </source>
</evidence>
<dbReference type="KEGG" id="gob:Gobs_1981"/>